<dbReference type="Pfam" id="PF05221">
    <property type="entry name" value="AdoHcyase"/>
    <property type="match status" value="1"/>
</dbReference>
<feature type="binding site" evidence="5 7">
    <location>
        <begin position="346"/>
        <end position="348"/>
    </location>
    <ligand>
        <name>NAD(+)</name>
        <dbReference type="ChEBI" id="CHEBI:57540"/>
    </ligand>
</feature>
<dbReference type="GO" id="GO:0004013">
    <property type="term" value="F:adenosylhomocysteinase activity"/>
    <property type="evidence" value="ECO:0007669"/>
    <property type="project" value="UniProtKB-UniRule"/>
</dbReference>
<feature type="binding site" evidence="5 7">
    <location>
        <position position="290"/>
    </location>
    <ligand>
        <name>NAD(+)</name>
        <dbReference type="ChEBI" id="CHEBI:57540"/>
    </ligand>
</feature>
<dbReference type="PIRSF" id="PIRSF001109">
    <property type="entry name" value="Ad_hcy_hydrolase"/>
    <property type="match status" value="1"/>
</dbReference>
<dbReference type="EC" id="3.13.2.1" evidence="5"/>
<comment type="function">
    <text evidence="5">May play a key role in the regulation of the intracellular concentration of adenosylhomocysteine.</text>
</comment>
<feature type="binding site" evidence="5 6">
    <location>
        <position position="237"/>
    </location>
    <ligand>
        <name>substrate</name>
    </ligand>
</feature>
<dbReference type="InterPro" id="IPR000043">
    <property type="entry name" value="Adenosylhomocysteinase-like"/>
</dbReference>
<proteinExistence type="inferred from homology"/>
<dbReference type="EMBL" id="BJVI01000072">
    <property type="protein sequence ID" value="GEL20467.1"/>
    <property type="molecule type" value="Genomic_DNA"/>
</dbReference>
<keyword evidence="12" id="KW-1185">Reference proteome</keyword>
<dbReference type="STRING" id="1123024.GCA_000423625_04386"/>
<feature type="binding site" evidence="5">
    <location>
        <begin position="267"/>
        <end position="272"/>
    </location>
    <ligand>
        <name>NAD(+)</name>
        <dbReference type="ChEBI" id="CHEBI:57540"/>
    </ligand>
</feature>
<feature type="binding site" evidence="5 6">
    <location>
        <position position="233"/>
    </location>
    <ligand>
        <name>substrate</name>
    </ligand>
</feature>
<dbReference type="PROSITE" id="PS00738">
    <property type="entry name" value="ADOHCYASE_1"/>
    <property type="match status" value="1"/>
</dbReference>
<evidence type="ECO:0000259" key="10">
    <source>
        <dbReference type="SMART" id="SM00997"/>
    </source>
</evidence>
<reference evidence="11 12" key="1">
    <citation type="submission" date="2019-07" db="EMBL/GenBank/DDBJ databases">
        <title>Whole genome shotgun sequence of Pseudonocardia asaccharolytica NBRC 16224.</title>
        <authorList>
            <person name="Hosoyama A."/>
            <person name="Uohara A."/>
            <person name="Ohji S."/>
            <person name="Ichikawa N."/>
        </authorList>
    </citation>
    <scope>NUCLEOTIDE SEQUENCE [LARGE SCALE GENOMIC DNA]</scope>
    <source>
        <strain evidence="11 12">NBRC 16224</strain>
    </source>
</reference>
<evidence type="ECO:0000313" key="12">
    <source>
        <dbReference type="Proteomes" id="UP000321328"/>
    </source>
</evidence>
<evidence type="ECO:0000256" key="9">
    <source>
        <dbReference type="RuleBase" id="RU004166"/>
    </source>
</evidence>
<feature type="binding site" evidence="5">
    <location>
        <position position="325"/>
    </location>
    <ligand>
        <name>NAD(+)</name>
        <dbReference type="ChEBI" id="CHEBI:57540"/>
    </ligand>
</feature>
<dbReference type="HAMAP" id="MF_00563">
    <property type="entry name" value="AdoHcyase"/>
    <property type="match status" value="1"/>
</dbReference>
<evidence type="ECO:0000256" key="4">
    <source>
        <dbReference type="ARBA" id="ARBA00023027"/>
    </source>
</evidence>
<dbReference type="GO" id="GO:0005829">
    <property type="term" value="C:cytosol"/>
    <property type="evidence" value="ECO:0007669"/>
    <property type="project" value="TreeGrafter"/>
</dbReference>
<dbReference type="Proteomes" id="UP000321328">
    <property type="component" value="Unassembled WGS sequence"/>
</dbReference>
<keyword evidence="4 5" id="KW-0520">NAD</keyword>
<keyword evidence="5" id="KW-0963">Cytoplasm</keyword>
<dbReference type="GO" id="GO:0033353">
    <property type="term" value="P:S-adenosylmethionine cycle"/>
    <property type="evidence" value="ECO:0007669"/>
    <property type="project" value="TreeGrafter"/>
</dbReference>
<feature type="binding site" evidence="5 7">
    <location>
        <position position="399"/>
    </location>
    <ligand>
        <name>NAD(+)</name>
        <dbReference type="ChEBI" id="CHEBI:57540"/>
    </ligand>
</feature>
<sequence>MDFKVADLGLARYGRKSIEMAEHEMPGLMATRREYAESKPLRGARIAGSLHMTIQTAVLIETLVELGADVRWVSCNIFSTQDEAAAAVVVGPNGTPDNPQGSPVFAWKGETMEDYWWCMDQLWQFTDENGKPAGPNLILDDGSDATLMVHKGAEFETAGVVPSTDENDPEEYRVLLDVLRRSMERDPKRFTTIAQNILGVSEETTTGVHRLYEMEKAGQLLFPAINVNDSVTKSKFDNKYGCRHSLVDGLNRATDVLIGGKVAIVCGYGDVGKGSAESLRGQGARVIVTEIDPICALQAAMDGYQVATMEDFVATADIFVTTTGNKDVITVDHMAAMKHQAIVCNIGHFDNEIDMAGLERYPGIVKTEIKPQVHEFLFPAKGDVPGHAIIVLSEGRLMNLGNATGHPSFVMSNSFTNQTIAQIELYTKHDEYENKVYMLPKALDEKVARLHLDALGVKLTKLSKEQAEYIGVDVEGPFKVNHYRY</sequence>
<keyword evidence="2 5" id="KW-0554">One-carbon metabolism</keyword>
<feature type="binding site" evidence="5 6">
    <location>
        <position position="53"/>
    </location>
    <ligand>
        <name>substrate</name>
    </ligand>
</feature>
<comment type="catalytic activity">
    <reaction evidence="5 8">
        <text>S-adenosyl-L-homocysteine + H2O = L-homocysteine + adenosine</text>
        <dbReference type="Rhea" id="RHEA:21708"/>
        <dbReference type="ChEBI" id="CHEBI:15377"/>
        <dbReference type="ChEBI" id="CHEBI:16335"/>
        <dbReference type="ChEBI" id="CHEBI:57856"/>
        <dbReference type="ChEBI" id="CHEBI:58199"/>
        <dbReference type="EC" id="3.13.2.1"/>
    </reaction>
</comment>
<feature type="binding site" evidence="7">
    <location>
        <position position="406"/>
    </location>
    <ligand>
        <name>NAD(+)</name>
        <dbReference type="ChEBI" id="CHEBI:57540"/>
    </ligand>
</feature>
<dbReference type="GO" id="GO:0071269">
    <property type="term" value="P:L-homocysteine biosynthetic process"/>
    <property type="evidence" value="ECO:0007669"/>
    <property type="project" value="UniProtKB-UniRule"/>
</dbReference>
<comment type="caution">
    <text evidence="11">The sequence shown here is derived from an EMBL/GenBank/DDBJ whole genome shotgun (WGS) entry which is preliminary data.</text>
</comment>
<dbReference type="InterPro" id="IPR036291">
    <property type="entry name" value="NAD(P)-bd_dom_sf"/>
</dbReference>
<comment type="pathway">
    <text evidence="5 8">Amino-acid biosynthesis; L-homocysteine biosynthesis; L-homocysteine from S-adenosyl-L-homocysteine: step 1/1.</text>
</comment>
<dbReference type="SMART" id="SM00997">
    <property type="entry name" value="AdoHcyase_NAD"/>
    <property type="match status" value="1"/>
</dbReference>
<feature type="binding site" evidence="5 6">
    <location>
        <position position="141"/>
    </location>
    <ligand>
        <name>substrate</name>
    </ligand>
</feature>
<evidence type="ECO:0000256" key="8">
    <source>
        <dbReference type="RuleBase" id="RU000548"/>
    </source>
</evidence>
<dbReference type="Gene3D" id="3.40.50.720">
    <property type="entry name" value="NAD(P)-binding Rossmann-like Domain"/>
    <property type="match status" value="1"/>
</dbReference>
<feature type="binding site" evidence="7">
    <location>
        <begin position="269"/>
        <end position="274"/>
    </location>
    <ligand>
        <name>NAD(+)</name>
        <dbReference type="ChEBI" id="CHEBI:57540"/>
    </ligand>
</feature>
<dbReference type="InterPro" id="IPR042172">
    <property type="entry name" value="Adenosylhomocyst_ase-like_sf"/>
</dbReference>
<accession>A0A511D765</accession>
<dbReference type="GO" id="GO:0006730">
    <property type="term" value="P:one-carbon metabolic process"/>
    <property type="evidence" value="ECO:0007669"/>
    <property type="project" value="UniProtKB-UniRule"/>
</dbReference>
<protein>
    <recommendedName>
        <fullName evidence="5">Adenosylhomocysteinase</fullName>
        <ecNumber evidence="5">3.13.2.1</ecNumber>
    </recommendedName>
    <alternativeName>
        <fullName evidence="5">S-adenosyl-L-homocysteine hydrolase</fullName>
        <shortName evidence="5">AdoHcyase</shortName>
    </alternativeName>
</protein>
<dbReference type="SUPFAM" id="SSF51735">
    <property type="entry name" value="NAD(P)-binding Rossmann-fold domains"/>
    <property type="match status" value="1"/>
</dbReference>
<dbReference type="CDD" id="cd00401">
    <property type="entry name" value="SAHH"/>
    <property type="match status" value="1"/>
</dbReference>
<dbReference type="NCBIfam" id="NF004005">
    <property type="entry name" value="PRK05476.2-3"/>
    <property type="match status" value="1"/>
</dbReference>
<evidence type="ECO:0000256" key="2">
    <source>
        <dbReference type="ARBA" id="ARBA00022563"/>
    </source>
</evidence>
<comment type="cofactor">
    <cofactor evidence="5 7 8">
        <name>NAD(+)</name>
        <dbReference type="ChEBI" id="CHEBI:57540"/>
    </cofactor>
    <text evidence="5 7 8">Binds 1 NAD(+) per subunit.</text>
</comment>
<dbReference type="UniPathway" id="UPA00314">
    <property type="reaction ID" value="UER00076"/>
</dbReference>
<feature type="binding site" evidence="5 7">
    <location>
        <begin position="204"/>
        <end position="206"/>
    </location>
    <ligand>
        <name>NAD(+)</name>
        <dbReference type="ChEBI" id="CHEBI:57540"/>
    </ligand>
</feature>
<gene>
    <name evidence="5 11" type="primary">ahcY</name>
    <name evidence="11" type="ORF">PA7_43040</name>
</gene>
<feature type="domain" description="S-adenosyl-L-homocysteine hydrolase NAD binding" evidence="10">
    <location>
        <begin position="238"/>
        <end position="405"/>
    </location>
</feature>
<dbReference type="AlphaFoldDB" id="A0A511D765"/>
<dbReference type="RefSeq" id="WP_037057837.1">
    <property type="nucleotide sequence ID" value="NZ_AUII01000032.1"/>
</dbReference>
<comment type="similarity">
    <text evidence="1 5 9">Belongs to the adenosylhomocysteinase family.</text>
</comment>
<keyword evidence="3 5" id="KW-0378">Hydrolase</keyword>
<evidence type="ECO:0000313" key="11">
    <source>
        <dbReference type="EMBL" id="GEL20467.1"/>
    </source>
</evidence>
<dbReference type="Pfam" id="PF00670">
    <property type="entry name" value="AdoHcyase_NAD"/>
    <property type="match status" value="1"/>
</dbReference>
<dbReference type="NCBIfam" id="TIGR00936">
    <property type="entry name" value="ahcY"/>
    <property type="match status" value="1"/>
</dbReference>
<dbReference type="OrthoDB" id="9802717at2"/>
<evidence type="ECO:0000256" key="6">
    <source>
        <dbReference type="PIRSR" id="PIRSR001109-1"/>
    </source>
</evidence>
<evidence type="ECO:0000256" key="5">
    <source>
        <dbReference type="HAMAP-Rule" id="MF_00563"/>
    </source>
</evidence>
<evidence type="ECO:0000256" key="3">
    <source>
        <dbReference type="ARBA" id="ARBA00022801"/>
    </source>
</evidence>
<dbReference type="InterPro" id="IPR020082">
    <property type="entry name" value="S-Ado-L-homoCys_hydrolase_CS"/>
</dbReference>
<organism evidence="11 12">
    <name type="scientific">Pseudonocardia asaccharolytica DSM 44247 = NBRC 16224</name>
    <dbReference type="NCBI Taxonomy" id="1123024"/>
    <lineage>
        <taxon>Bacteria</taxon>
        <taxon>Bacillati</taxon>
        <taxon>Actinomycetota</taxon>
        <taxon>Actinomycetes</taxon>
        <taxon>Pseudonocardiales</taxon>
        <taxon>Pseudonocardiaceae</taxon>
        <taxon>Pseudonocardia</taxon>
    </lineage>
</organism>
<dbReference type="PROSITE" id="PS00739">
    <property type="entry name" value="ADOHCYASE_2"/>
    <property type="match status" value="1"/>
</dbReference>
<dbReference type="FunFam" id="3.40.50.720:FF:000004">
    <property type="entry name" value="Adenosylhomocysteinase"/>
    <property type="match status" value="1"/>
</dbReference>
<dbReference type="PANTHER" id="PTHR23420">
    <property type="entry name" value="ADENOSYLHOMOCYSTEINASE"/>
    <property type="match status" value="1"/>
</dbReference>
<feature type="binding site" evidence="5">
    <location>
        <position position="238"/>
    </location>
    <ligand>
        <name>NAD(+)</name>
        <dbReference type="ChEBI" id="CHEBI:57540"/>
    </ligand>
</feature>
<evidence type="ECO:0000256" key="1">
    <source>
        <dbReference type="ARBA" id="ARBA00007122"/>
    </source>
</evidence>
<dbReference type="PANTHER" id="PTHR23420:SF0">
    <property type="entry name" value="ADENOSYLHOMOCYSTEINASE"/>
    <property type="match status" value="1"/>
</dbReference>
<evidence type="ECO:0000256" key="7">
    <source>
        <dbReference type="PIRSR" id="PIRSR001109-2"/>
    </source>
</evidence>
<feature type="binding site" evidence="5 6">
    <location>
        <position position="203"/>
    </location>
    <ligand>
        <name>substrate</name>
    </ligand>
</feature>
<comment type="subcellular location">
    <subcellularLocation>
        <location evidence="5">Cytoplasm</location>
    </subcellularLocation>
</comment>
<dbReference type="SMART" id="SM00996">
    <property type="entry name" value="AdoHcyase"/>
    <property type="match status" value="1"/>
</dbReference>
<dbReference type="Gene3D" id="3.40.50.1480">
    <property type="entry name" value="Adenosylhomocysteinase-like"/>
    <property type="match status" value="1"/>
</dbReference>
<dbReference type="InterPro" id="IPR015878">
    <property type="entry name" value="Ado_hCys_hydrolase_NAD-bd"/>
</dbReference>
<name>A0A511D765_9PSEU</name>
<dbReference type="SUPFAM" id="SSF52283">
    <property type="entry name" value="Formate/glycerate dehydrogenase catalytic domain-like"/>
    <property type="match status" value="1"/>
</dbReference>